<evidence type="ECO:0000256" key="1">
    <source>
        <dbReference type="SAM" id="MobiDB-lite"/>
    </source>
</evidence>
<dbReference type="PRINTS" id="PR00599">
    <property type="entry name" value="MAPEPTIDASE"/>
</dbReference>
<feature type="domain" description="Creatinase N-terminal" evidence="3">
    <location>
        <begin position="43"/>
        <end position="187"/>
    </location>
</feature>
<evidence type="ECO:0000313" key="5">
    <source>
        <dbReference type="Proteomes" id="UP000483035"/>
    </source>
</evidence>
<dbReference type="GO" id="GO:0004177">
    <property type="term" value="F:aminopeptidase activity"/>
    <property type="evidence" value="ECO:0007669"/>
    <property type="project" value="UniProtKB-ARBA"/>
</dbReference>
<dbReference type="Pfam" id="PF00557">
    <property type="entry name" value="Peptidase_M24"/>
    <property type="match status" value="1"/>
</dbReference>
<evidence type="ECO:0000259" key="2">
    <source>
        <dbReference type="Pfam" id="PF00557"/>
    </source>
</evidence>
<dbReference type="InterPro" id="IPR036005">
    <property type="entry name" value="Creatinase/aminopeptidase-like"/>
</dbReference>
<gene>
    <name evidence="4" type="ORF">GR212_34185</name>
</gene>
<dbReference type="SUPFAM" id="SSF53092">
    <property type="entry name" value="Creatinase/prolidase N-terminal domain"/>
    <property type="match status" value="1"/>
</dbReference>
<dbReference type="InterPro" id="IPR050659">
    <property type="entry name" value="Peptidase_M24B"/>
</dbReference>
<dbReference type="PANTHER" id="PTHR46112">
    <property type="entry name" value="AMINOPEPTIDASE"/>
    <property type="match status" value="1"/>
</dbReference>
<dbReference type="InterPro" id="IPR001714">
    <property type="entry name" value="Pept_M24_MAP"/>
</dbReference>
<dbReference type="EMBL" id="WUEY01000034">
    <property type="protein sequence ID" value="NEI74593.1"/>
    <property type="molecule type" value="Genomic_DNA"/>
</dbReference>
<reference evidence="4 5" key="1">
    <citation type="submission" date="2019-12" db="EMBL/GenBank/DDBJ databases">
        <title>Rhizobium genotypes associated with high levels of biological nitrogen fixation by grain legumes in a temperate-maritime cropping system.</title>
        <authorList>
            <person name="Maluk M."/>
            <person name="Francesc Ferrando Molina F."/>
            <person name="Lopez Del Egido L."/>
            <person name="Lafos M."/>
            <person name="Langarica-Fuentes A."/>
            <person name="Gebre Yohannes G."/>
            <person name="Young M.W."/>
            <person name="Martin P."/>
            <person name="Gantlett R."/>
            <person name="Kenicer G."/>
            <person name="Hawes C."/>
            <person name="Begg G.S."/>
            <person name="Quilliam R.S."/>
            <person name="Squire G.R."/>
            <person name="Poole P.S."/>
            <person name="Young P.W."/>
            <person name="Iannetta P.M."/>
            <person name="James E.K."/>
        </authorList>
    </citation>
    <scope>NUCLEOTIDE SEQUENCE [LARGE SCALE GENOMIC DNA]</scope>
    <source>
        <strain evidence="4 5">JHI1118</strain>
    </source>
</reference>
<dbReference type="PANTHER" id="PTHR46112:SF3">
    <property type="entry name" value="AMINOPEPTIDASE YPDF"/>
    <property type="match status" value="1"/>
</dbReference>
<organism evidence="4 5">
    <name type="scientific">Rhizobium lusitanum</name>
    <dbReference type="NCBI Taxonomy" id="293958"/>
    <lineage>
        <taxon>Bacteria</taxon>
        <taxon>Pseudomonadati</taxon>
        <taxon>Pseudomonadota</taxon>
        <taxon>Alphaproteobacteria</taxon>
        <taxon>Hyphomicrobiales</taxon>
        <taxon>Rhizobiaceae</taxon>
        <taxon>Rhizobium/Agrobacterium group</taxon>
        <taxon>Rhizobium</taxon>
    </lineage>
</organism>
<dbReference type="AlphaFoldDB" id="A0A6L9UF14"/>
<dbReference type="GO" id="GO:0008235">
    <property type="term" value="F:metalloexopeptidase activity"/>
    <property type="evidence" value="ECO:0007669"/>
    <property type="project" value="UniProtKB-ARBA"/>
</dbReference>
<dbReference type="Pfam" id="PF01321">
    <property type="entry name" value="Creatinase_N"/>
    <property type="match status" value="1"/>
</dbReference>
<proteinExistence type="predicted"/>
<dbReference type="Proteomes" id="UP000483035">
    <property type="component" value="Unassembled WGS sequence"/>
</dbReference>
<dbReference type="Gene3D" id="3.90.230.10">
    <property type="entry name" value="Creatinase/methionine aminopeptidase superfamily"/>
    <property type="match status" value="1"/>
</dbReference>
<feature type="domain" description="Peptidase M24" evidence="2">
    <location>
        <begin position="195"/>
        <end position="400"/>
    </location>
</feature>
<dbReference type="InterPro" id="IPR000587">
    <property type="entry name" value="Creatinase_N"/>
</dbReference>
<dbReference type="InterPro" id="IPR000994">
    <property type="entry name" value="Pept_M24"/>
</dbReference>
<dbReference type="InterPro" id="IPR029149">
    <property type="entry name" value="Creatin/AminoP/Spt16_N"/>
</dbReference>
<dbReference type="CDD" id="cd01066">
    <property type="entry name" value="APP_MetAP"/>
    <property type="match status" value="1"/>
</dbReference>
<feature type="region of interest" description="Disordered" evidence="1">
    <location>
        <begin position="1"/>
        <end position="23"/>
    </location>
</feature>
<dbReference type="SUPFAM" id="SSF55920">
    <property type="entry name" value="Creatinase/aminopeptidase"/>
    <property type="match status" value="1"/>
</dbReference>
<sequence length="422" mass="46290">MRSSGLGEADLCQHGPNVPTTTGNLSVSVSQSSSYRSLPFDQARLDRLMDEAGIDILIATSKHNVQYLLGGYRFFFFDYMDAVALNRYLPVVVYQKGKPDNTAYFGAALEIFERQLGKFWPPVVETGTWSSTDAIQLAVEHIRKIGASSSTIGVEKAFVPMDGGQLLHDNGYRIADAAFVLERLRLIKTPDELTLLREASERVVQSMAATFDYCLPGMTKNDLVAKLRREEVNRDLKFEYCLITAGRDLNRSPSEQKLQAGDVISLDSAGNFHGYIGDLCRMGILGEPDAELEDLLGLITHIQSEARKPVKAGARGGDIFTIADAIIDQSPHKPYMEFLAHGMGLVSHEGPRLTSVGPVPYQGYDEDRALEAGMVISIETAIKHPTRGYIKLEDTVVVTASGSEGFGDEFRGWNRAGVYGGV</sequence>
<name>A0A6L9UF14_9HYPH</name>
<dbReference type="Gene3D" id="3.40.350.10">
    <property type="entry name" value="Creatinase/prolidase N-terminal domain"/>
    <property type="match status" value="1"/>
</dbReference>
<evidence type="ECO:0000313" key="4">
    <source>
        <dbReference type="EMBL" id="NEI74593.1"/>
    </source>
</evidence>
<evidence type="ECO:0000259" key="3">
    <source>
        <dbReference type="Pfam" id="PF01321"/>
    </source>
</evidence>
<comment type="caution">
    <text evidence="4">The sequence shown here is derived from an EMBL/GenBank/DDBJ whole genome shotgun (WGS) entry which is preliminary data.</text>
</comment>
<protein>
    <submittedName>
        <fullName evidence="4">M24 family metallopeptidase</fullName>
    </submittedName>
</protein>
<accession>A0A6L9UF14</accession>